<dbReference type="InterPro" id="IPR036909">
    <property type="entry name" value="Cyt_c-like_dom_sf"/>
</dbReference>
<feature type="binding site" description="covalent" evidence="6">
    <location>
        <position position="82"/>
    </location>
    <ligand>
        <name>heme c</name>
        <dbReference type="ChEBI" id="CHEBI:61717"/>
    </ligand>
</feature>
<feature type="binding site" description="covalent" evidence="6">
    <location>
        <position position="37"/>
    </location>
    <ligand>
        <name>heme c</name>
        <dbReference type="ChEBI" id="CHEBI:61717"/>
    </ligand>
</feature>
<keyword evidence="5 6" id="KW-0408">Iron</keyword>
<dbReference type="Gene3D" id="1.10.760.10">
    <property type="entry name" value="Cytochrome c-like domain"/>
    <property type="match status" value="1"/>
</dbReference>
<dbReference type="EMBL" id="QFZK01000001">
    <property type="protein sequence ID" value="RFO98392.1"/>
    <property type="molecule type" value="Genomic_DNA"/>
</dbReference>
<feature type="chain" id="PRO_5017670146" evidence="7">
    <location>
        <begin position="24"/>
        <end position="103"/>
    </location>
</feature>
<dbReference type="OrthoDB" id="9814063at2"/>
<dbReference type="AlphaFoldDB" id="A0A3E1RH92"/>
<protein>
    <submittedName>
        <fullName evidence="9">Cytochrome C</fullName>
    </submittedName>
</protein>
<evidence type="ECO:0000256" key="7">
    <source>
        <dbReference type="SAM" id="SignalP"/>
    </source>
</evidence>
<evidence type="ECO:0000256" key="1">
    <source>
        <dbReference type="ARBA" id="ARBA00022448"/>
    </source>
</evidence>
<evidence type="ECO:0000256" key="2">
    <source>
        <dbReference type="ARBA" id="ARBA00022617"/>
    </source>
</evidence>
<organism evidence="9 10">
    <name type="scientific">Rhodoferax lacus</name>
    <dbReference type="NCBI Taxonomy" id="2184758"/>
    <lineage>
        <taxon>Bacteria</taxon>
        <taxon>Pseudomonadati</taxon>
        <taxon>Pseudomonadota</taxon>
        <taxon>Betaproteobacteria</taxon>
        <taxon>Burkholderiales</taxon>
        <taxon>Comamonadaceae</taxon>
        <taxon>Rhodoferax</taxon>
    </lineage>
</organism>
<evidence type="ECO:0000313" key="10">
    <source>
        <dbReference type="Proteomes" id="UP000260665"/>
    </source>
</evidence>
<sequence length="103" mass="10854">MKHFSAPLLLAAACTLAPLPVLADLALATARNCMSCHNVDRKVVGPAFKDVATKYRGDKAAPARLATKVMQGGGGVWGVVKMPSNPQVNEAEAKKLVAWILSQ</sequence>
<comment type="caution">
    <text evidence="9">The sequence shown here is derived from an EMBL/GenBank/DDBJ whole genome shotgun (WGS) entry which is preliminary data.</text>
</comment>
<feature type="signal peptide" evidence="7">
    <location>
        <begin position="1"/>
        <end position="23"/>
    </location>
</feature>
<evidence type="ECO:0000259" key="8">
    <source>
        <dbReference type="PROSITE" id="PS51007"/>
    </source>
</evidence>
<comment type="PTM">
    <text evidence="6">Binds 1 heme c group covalently per subunit.</text>
</comment>
<feature type="binding site" description="covalent" evidence="6">
    <location>
        <position position="33"/>
    </location>
    <ligand>
        <name>heme c</name>
        <dbReference type="ChEBI" id="CHEBI:61717"/>
    </ligand>
</feature>
<dbReference type="SUPFAM" id="SSF46626">
    <property type="entry name" value="Cytochrome c"/>
    <property type="match status" value="1"/>
</dbReference>
<accession>A0A3E1RH92</accession>
<feature type="domain" description="Cytochrome c" evidence="8">
    <location>
        <begin position="13"/>
        <end position="103"/>
    </location>
</feature>
<proteinExistence type="predicted"/>
<dbReference type="GO" id="GO:0005506">
    <property type="term" value="F:iron ion binding"/>
    <property type="evidence" value="ECO:0007669"/>
    <property type="project" value="InterPro"/>
</dbReference>
<evidence type="ECO:0000313" key="9">
    <source>
        <dbReference type="EMBL" id="RFO98392.1"/>
    </source>
</evidence>
<evidence type="ECO:0000256" key="5">
    <source>
        <dbReference type="ARBA" id="ARBA00023004"/>
    </source>
</evidence>
<dbReference type="InterPro" id="IPR002324">
    <property type="entry name" value="Cyt_c_ID"/>
</dbReference>
<dbReference type="Proteomes" id="UP000260665">
    <property type="component" value="Unassembled WGS sequence"/>
</dbReference>
<dbReference type="PRINTS" id="PR00606">
    <property type="entry name" value="CYTCHROMECID"/>
</dbReference>
<dbReference type="GO" id="GO:0009055">
    <property type="term" value="F:electron transfer activity"/>
    <property type="evidence" value="ECO:0007669"/>
    <property type="project" value="InterPro"/>
</dbReference>
<evidence type="ECO:0000256" key="6">
    <source>
        <dbReference type="PIRSR" id="PIRSR602324-1"/>
    </source>
</evidence>
<keyword evidence="10" id="KW-1185">Reference proteome</keyword>
<keyword evidence="4" id="KW-0249">Electron transport</keyword>
<dbReference type="InterPro" id="IPR009056">
    <property type="entry name" value="Cyt_c-like_dom"/>
</dbReference>
<evidence type="ECO:0000256" key="4">
    <source>
        <dbReference type="ARBA" id="ARBA00022982"/>
    </source>
</evidence>
<gene>
    <name evidence="9" type="ORF">DIC66_00360</name>
</gene>
<keyword evidence="1" id="KW-0813">Transport</keyword>
<dbReference type="Pfam" id="PF00034">
    <property type="entry name" value="Cytochrom_C"/>
    <property type="match status" value="1"/>
</dbReference>
<name>A0A3E1RH92_9BURK</name>
<keyword evidence="3 6" id="KW-0479">Metal-binding</keyword>
<reference evidence="9 10" key="1">
    <citation type="submission" date="2018-05" db="EMBL/GenBank/DDBJ databases">
        <title>Rhodoferax soyangensis sp.nov., isolated from an oligotrophic freshwater lake.</title>
        <authorList>
            <person name="Park M."/>
        </authorList>
    </citation>
    <scope>NUCLEOTIDE SEQUENCE [LARGE SCALE GENOMIC DNA]</scope>
    <source>
        <strain evidence="9 10">IMCC26218</strain>
    </source>
</reference>
<evidence type="ECO:0000256" key="3">
    <source>
        <dbReference type="ARBA" id="ARBA00022723"/>
    </source>
</evidence>
<keyword evidence="7" id="KW-0732">Signal</keyword>
<keyword evidence="2 6" id="KW-0349">Heme</keyword>
<dbReference type="PROSITE" id="PS51007">
    <property type="entry name" value="CYTC"/>
    <property type="match status" value="1"/>
</dbReference>
<dbReference type="RefSeq" id="WP_117172951.1">
    <property type="nucleotide sequence ID" value="NZ_QFZK01000001.1"/>
</dbReference>
<dbReference type="GO" id="GO:0020037">
    <property type="term" value="F:heme binding"/>
    <property type="evidence" value="ECO:0007669"/>
    <property type="project" value="InterPro"/>
</dbReference>